<feature type="region of interest" description="Disordered" evidence="1">
    <location>
        <begin position="96"/>
        <end position="117"/>
    </location>
</feature>
<feature type="region of interest" description="Disordered" evidence="1">
    <location>
        <begin position="610"/>
        <end position="629"/>
    </location>
</feature>
<sequence length="629" mass="70090">MFTPRLQGLFGALGAESQRYVQQSGITSVLETNVWDTAEEYLSGCTATAATKAELASFWSAAQGACALALRQAVVRHTEDSSCLPVSTRSFFAPSRSAPTSALKPSTGCTPHKKRRLRQLQPTEASQHLQNLQLRERQIVEQSCTELWKLFLEVGEQGTLWQEYSKLSSCDREHFASMFFDELCLVSVTSLQSALRVVDRWRRHCQDTHIHPWQASSIHVALWLRSLRERGPTAPNGAFHMLKWLEGKIGIVFHSSSDRVRGQSAIPSTHEEEQATPLSLQILLALESLVPSRNHAVAALALTWIVLSLGVLRFAHLQRSTIVRILDNGVAARASLGKRRTNGRRRPFDWRSPRWGITGIDLGAAIHTFLARAFGEHPQQGFFLPDFLPVRCSLDSATGFSSKQMSIGRFVRLSQHMFQQAPFGLSELQAVEFTSYSARRVLPTIAELARFDPHELLLVGDWKKQGKSLDLSMPLRYADQKLHTSLCVKTELVCLMRHLVQTGVRTRLSWDKLSERFPPRDVSRKLAASLLQNGSAAMYVREADCRGSENRVVATSAFDADSSSSSSDSSAESSSDSTQEDTCPEVQWLLSKGQNAPVQASPFADKALAHGLQPRSERSRHWHWPPGCV</sequence>
<reference evidence="2 3" key="1">
    <citation type="submission" date="2024-02" db="EMBL/GenBank/DDBJ databases">
        <authorList>
            <person name="Chen Y."/>
            <person name="Shah S."/>
            <person name="Dougan E. K."/>
            <person name="Thang M."/>
            <person name="Chan C."/>
        </authorList>
    </citation>
    <scope>NUCLEOTIDE SEQUENCE [LARGE SCALE GENOMIC DNA]</scope>
</reference>
<dbReference type="EMBL" id="CAXAMN010028376">
    <property type="protein sequence ID" value="CAK9116370.1"/>
    <property type="molecule type" value="Genomic_DNA"/>
</dbReference>
<dbReference type="Proteomes" id="UP001642484">
    <property type="component" value="Unassembled WGS sequence"/>
</dbReference>
<accession>A0ABP0SW36</accession>
<gene>
    <name evidence="2" type="ORF">CCMP2556_LOCUS53976</name>
</gene>
<protein>
    <submittedName>
        <fullName evidence="2">Uncharacterized protein</fullName>
    </submittedName>
</protein>
<evidence type="ECO:0000256" key="1">
    <source>
        <dbReference type="SAM" id="MobiDB-lite"/>
    </source>
</evidence>
<feature type="compositionally biased region" description="Low complexity" evidence="1">
    <location>
        <begin position="557"/>
        <end position="577"/>
    </location>
</feature>
<feature type="region of interest" description="Disordered" evidence="1">
    <location>
        <begin position="557"/>
        <end position="585"/>
    </location>
</feature>
<feature type="compositionally biased region" description="Polar residues" evidence="1">
    <location>
        <begin position="97"/>
        <end position="109"/>
    </location>
</feature>
<organism evidence="2 3">
    <name type="scientific">Durusdinium trenchii</name>
    <dbReference type="NCBI Taxonomy" id="1381693"/>
    <lineage>
        <taxon>Eukaryota</taxon>
        <taxon>Sar</taxon>
        <taxon>Alveolata</taxon>
        <taxon>Dinophyceae</taxon>
        <taxon>Suessiales</taxon>
        <taxon>Symbiodiniaceae</taxon>
        <taxon>Durusdinium</taxon>
    </lineage>
</organism>
<evidence type="ECO:0000313" key="3">
    <source>
        <dbReference type="Proteomes" id="UP001642484"/>
    </source>
</evidence>
<proteinExistence type="predicted"/>
<keyword evidence="3" id="KW-1185">Reference proteome</keyword>
<comment type="caution">
    <text evidence="2">The sequence shown here is derived from an EMBL/GenBank/DDBJ whole genome shotgun (WGS) entry which is preliminary data.</text>
</comment>
<name>A0ABP0SW36_9DINO</name>
<evidence type="ECO:0000313" key="2">
    <source>
        <dbReference type="EMBL" id="CAK9116370.1"/>
    </source>
</evidence>